<sequence>MRRTPPPPDSLRRNRDFQLLCTGQGLSLLGSGASAIALPLLVLQATGSALHVGLVEAVWTGSLALACLPAGPLADRFDRRTVLLVCEAGRAVASTALAAAVLAGLTSLPVLLAAGAVLGFLTAPFNAALLPLVREVVPESKLATALAVNQVRGQAAYLLGPVVGGALFSAGASWPFWLDSASYTTSTCCLLALRVRPGAPGGAREGWWSSFTSGLRFLWRQRLLRRLTLVASAQNFAFDGVYLAIVVTSARQGASALSVGMITAASAAGAMTGVVLAPLAGRRLSPSRLLLLTGVACAALVGAMALAPEAATLAVLLSGCALAVAVSGSVMTLARLLHTPAGLQGRVNSAIGLMFMATPPLGAALAGVLLEELPGPAVFLLFAGLLAGLAVVSPGEGTFRGTESEEAGPSDGVEAGSYDAVGAASYEGVEAGRRDAQETSDPPAARGR</sequence>
<dbReference type="PANTHER" id="PTHR23513">
    <property type="entry name" value="INTEGRAL MEMBRANE EFFLUX PROTEIN-RELATED"/>
    <property type="match status" value="1"/>
</dbReference>
<dbReference type="EMBL" id="BMNG01000010">
    <property type="protein sequence ID" value="GGO48868.1"/>
    <property type="molecule type" value="Genomic_DNA"/>
</dbReference>
<feature type="transmembrane region" description="Helical" evidence="7">
    <location>
        <begin position="313"/>
        <end position="337"/>
    </location>
</feature>
<name>A0ABQ2MA49_9ACTN</name>
<organism evidence="9 10">
    <name type="scientific">Streptomyces lasiicapitis</name>
    <dbReference type="NCBI Taxonomy" id="1923961"/>
    <lineage>
        <taxon>Bacteria</taxon>
        <taxon>Bacillati</taxon>
        <taxon>Actinomycetota</taxon>
        <taxon>Actinomycetes</taxon>
        <taxon>Kitasatosporales</taxon>
        <taxon>Streptomycetaceae</taxon>
        <taxon>Streptomyces</taxon>
    </lineage>
</organism>
<gene>
    <name evidence="9" type="ORF">GCM10012286_45480</name>
</gene>
<evidence type="ECO:0000256" key="6">
    <source>
        <dbReference type="SAM" id="MobiDB-lite"/>
    </source>
</evidence>
<protein>
    <submittedName>
        <fullName evidence="9">MFS transporter</fullName>
    </submittedName>
</protein>
<keyword evidence="2" id="KW-1003">Cell membrane</keyword>
<comment type="caution">
    <text evidence="9">The sequence shown here is derived from an EMBL/GenBank/DDBJ whole genome shotgun (WGS) entry which is preliminary data.</text>
</comment>
<evidence type="ECO:0000313" key="10">
    <source>
        <dbReference type="Proteomes" id="UP000656881"/>
    </source>
</evidence>
<evidence type="ECO:0000256" key="7">
    <source>
        <dbReference type="SAM" id="Phobius"/>
    </source>
</evidence>
<feature type="transmembrane region" description="Helical" evidence="7">
    <location>
        <begin position="51"/>
        <end position="70"/>
    </location>
</feature>
<evidence type="ECO:0000256" key="5">
    <source>
        <dbReference type="ARBA" id="ARBA00023136"/>
    </source>
</evidence>
<dbReference type="InterPro" id="IPR036259">
    <property type="entry name" value="MFS_trans_sf"/>
</dbReference>
<comment type="subcellular location">
    <subcellularLocation>
        <location evidence="1">Cell membrane</location>
        <topology evidence="1">Multi-pass membrane protein</topology>
    </subcellularLocation>
</comment>
<dbReference type="Pfam" id="PF07690">
    <property type="entry name" value="MFS_1"/>
    <property type="match status" value="1"/>
</dbReference>
<dbReference type="InterPro" id="IPR011701">
    <property type="entry name" value="MFS"/>
</dbReference>
<evidence type="ECO:0000259" key="8">
    <source>
        <dbReference type="PROSITE" id="PS50850"/>
    </source>
</evidence>
<keyword evidence="10" id="KW-1185">Reference proteome</keyword>
<feature type="transmembrane region" description="Helical" evidence="7">
    <location>
        <begin position="256"/>
        <end position="277"/>
    </location>
</feature>
<evidence type="ECO:0000256" key="3">
    <source>
        <dbReference type="ARBA" id="ARBA00022692"/>
    </source>
</evidence>
<feature type="transmembrane region" description="Helical" evidence="7">
    <location>
        <begin position="289"/>
        <end position="307"/>
    </location>
</feature>
<feature type="transmembrane region" description="Helical" evidence="7">
    <location>
        <begin position="227"/>
        <end position="250"/>
    </location>
</feature>
<dbReference type="Proteomes" id="UP000656881">
    <property type="component" value="Unassembled WGS sequence"/>
</dbReference>
<reference evidence="10" key="1">
    <citation type="journal article" date="2019" name="Int. J. Syst. Evol. Microbiol.">
        <title>The Global Catalogue of Microorganisms (GCM) 10K type strain sequencing project: providing services to taxonomists for standard genome sequencing and annotation.</title>
        <authorList>
            <consortium name="The Broad Institute Genomics Platform"/>
            <consortium name="The Broad Institute Genome Sequencing Center for Infectious Disease"/>
            <person name="Wu L."/>
            <person name="Ma J."/>
        </authorList>
    </citation>
    <scope>NUCLEOTIDE SEQUENCE [LARGE SCALE GENOMIC DNA]</scope>
    <source>
        <strain evidence="10">CGMCC 4.7349</strain>
    </source>
</reference>
<dbReference type="InterPro" id="IPR020846">
    <property type="entry name" value="MFS_dom"/>
</dbReference>
<keyword evidence="5 7" id="KW-0472">Membrane</keyword>
<dbReference type="Gene3D" id="1.20.1250.20">
    <property type="entry name" value="MFS general substrate transporter like domains"/>
    <property type="match status" value="1"/>
</dbReference>
<feature type="domain" description="Major facilitator superfamily (MFS) profile" evidence="8">
    <location>
        <begin position="1"/>
        <end position="401"/>
    </location>
</feature>
<dbReference type="PROSITE" id="PS50850">
    <property type="entry name" value="MFS"/>
    <property type="match status" value="1"/>
</dbReference>
<dbReference type="SUPFAM" id="SSF103473">
    <property type="entry name" value="MFS general substrate transporter"/>
    <property type="match status" value="1"/>
</dbReference>
<dbReference type="PANTHER" id="PTHR23513:SF18">
    <property type="entry name" value="INTEGRAL MEMBRANE PROTEIN"/>
    <property type="match status" value="1"/>
</dbReference>
<feature type="transmembrane region" description="Helical" evidence="7">
    <location>
        <begin position="376"/>
        <end position="392"/>
    </location>
</feature>
<feature type="transmembrane region" description="Helical" evidence="7">
    <location>
        <begin position="349"/>
        <end position="370"/>
    </location>
</feature>
<accession>A0ABQ2MA49</accession>
<evidence type="ECO:0000256" key="4">
    <source>
        <dbReference type="ARBA" id="ARBA00022989"/>
    </source>
</evidence>
<keyword evidence="3 7" id="KW-0812">Transmembrane</keyword>
<evidence type="ECO:0000256" key="1">
    <source>
        <dbReference type="ARBA" id="ARBA00004651"/>
    </source>
</evidence>
<evidence type="ECO:0000256" key="2">
    <source>
        <dbReference type="ARBA" id="ARBA00022475"/>
    </source>
</evidence>
<feature type="region of interest" description="Disordered" evidence="6">
    <location>
        <begin position="397"/>
        <end position="448"/>
    </location>
</feature>
<dbReference type="CDD" id="cd06173">
    <property type="entry name" value="MFS_MefA_like"/>
    <property type="match status" value="1"/>
</dbReference>
<dbReference type="RefSeq" id="WP_189175412.1">
    <property type="nucleotide sequence ID" value="NZ_BMNG01000010.1"/>
</dbReference>
<proteinExistence type="predicted"/>
<evidence type="ECO:0000313" key="9">
    <source>
        <dbReference type="EMBL" id="GGO48868.1"/>
    </source>
</evidence>
<keyword evidence="4 7" id="KW-1133">Transmembrane helix</keyword>